<protein>
    <submittedName>
        <fullName evidence="2">Uncharacterized protein</fullName>
    </submittedName>
</protein>
<keyword evidence="3" id="KW-1185">Reference proteome</keyword>
<sequence>MSFVLTLREMECIQFDSAPAVLMAFYSKRMGSRGLSILHFRSLSVVKRLNRGSSNTNFTADFGATAALPQTPPTLQDFVLDNQAADAANDPSRVTLTLQYVNVYIGSALGHLADDSQQWWRNFIVAVSVIDFQMTDEPTGTRPSPKSKRWRLLGLSSPN</sequence>
<comment type="caution">
    <text evidence="2">The sequence shown here is derived from an EMBL/GenBank/DDBJ whole genome shotgun (WGS) entry which is preliminary data.</text>
</comment>
<gene>
    <name evidence="2" type="ORF">V7S43_006647</name>
</gene>
<name>A0ABD3FNS5_9STRA</name>
<evidence type="ECO:0000313" key="2">
    <source>
        <dbReference type="EMBL" id="KAL3668565.1"/>
    </source>
</evidence>
<proteinExistence type="predicted"/>
<organism evidence="2 3">
    <name type="scientific">Phytophthora oleae</name>
    <dbReference type="NCBI Taxonomy" id="2107226"/>
    <lineage>
        <taxon>Eukaryota</taxon>
        <taxon>Sar</taxon>
        <taxon>Stramenopiles</taxon>
        <taxon>Oomycota</taxon>
        <taxon>Peronosporomycetes</taxon>
        <taxon>Peronosporales</taxon>
        <taxon>Peronosporaceae</taxon>
        <taxon>Phytophthora</taxon>
    </lineage>
</organism>
<evidence type="ECO:0000313" key="3">
    <source>
        <dbReference type="Proteomes" id="UP001632037"/>
    </source>
</evidence>
<dbReference type="Proteomes" id="UP001632037">
    <property type="component" value="Unassembled WGS sequence"/>
</dbReference>
<reference evidence="2 3" key="1">
    <citation type="submission" date="2024-09" db="EMBL/GenBank/DDBJ databases">
        <title>Genome sequencing and assembly of Phytophthora oleae, isolate VK10A, causative agent of rot of olive drupes.</title>
        <authorList>
            <person name="Conti Taguali S."/>
            <person name="Riolo M."/>
            <person name="La Spada F."/>
            <person name="Cacciola S.O."/>
            <person name="Dionisio G."/>
        </authorList>
    </citation>
    <scope>NUCLEOTIDE SEQUENCE [LARGE SCALE GENOMIC DNA]</scope>
    <source>
        <strain evidence="2 3">VK10A</strain>
    </source>
</reference>
<accession>A0ABD3FNS5</accession>
<feature type="region of interest" description="Disordered" evidence="1">
    <location>
        <begin position="136"/>
        <end position="159"/>
    </location>
</feature>
<dbReference type="EMBL" id="JBIMZQ010000011">
    <property type="protein sequence ID" value="KAL3668565.1"/>
    <property type="molecule type" value="Genomic_DNA"/>
</dbReference>
<dbReference type="AlphaFoldDB" id="A0ABD3FNS5"/>
<evidence type="ECO:0000256" key="1">
    <source>
        <dbReference type="SAM" id="MobiDB-lite"/>
    </source>
</evidence>